<evidence type="ECO:0000313" key="2">
    <source>
        <dbReference type="Proteomes" id="UP001062846"/>
    </source>
</evidence>
<sequence length="77" mass="9193">MTTQLMGKPDYIATILAEIRDFKRVQRHTPTPVEDDHRFPVMFPILCAFYGFFGALPRWKTLRMVKKRPKMKRLPTR</sequence>
<evidence type="ECO:0000313" key="1">
    <source>
        <dbReference type="EMBL" id="KAI8530173.1"/>
    </source>
</evidence>
<dbReference type="EMBL" id="CM046398">
    <property type="protein sequence ID" value="KAI8530173.1"/>
    <property type="molecule type" value="Genomic_DNA"/>
</dbReference>
<comment type="caution">
    <text evidence="1">The sequence shown here is derived from an EMBL/GenBank/DDBJ whole genome shotgun (WGS) entry which is preliminary data.</text>
</comment>
<gene>
    <name evidence="1" type="ORF">RHMOL_Rhmol11G0035100</name>
</gene>
<reference evidence="1" key="1">
    <citation type="submission" date="2022-02" db="EMBL/GenBank/DDBJ databases">
        <title>Plant Genome Project.</title>
        <authorList>
            <person name="Zhang R.-G."/>
        </authorList>
    </citation>
    <scope>NUCLEOTIDE SEQUENCE</scope>
    <source>
        <strain evidence="1">AT1</strain>
    </source>
</reference>
<organism evidence="1 2">
    <name type="scientific">Rhododendron molle</name>
    <name type="common">Chinese azalea</name>
    <name type="synonym">Azalea mollis</name>
    <dbReference type="NCBI Taxonomy" id="49168"/>
    <lineage>
        <taxon>Eukaryota</taxon>
        <taxon>Viridiplantae</taxon>
        <taxon>Streptophyta</taxon>
        <taxon>Embryophyta</taxon>
        <taxon>Tracheophyta</taxon>
        <taxon>Spermatophyta</taxon>
        <taxon>Magnoliopsida</taxon>
        <taxon>eudicotyledons</taxon>
        <taxon>Gunneridae</taxon>
        <taxon>Pentapetalae</taxon>
        <taxon>asterids</taxon>
        <taxon>Ericales</taxon>
        <taxon>Ericaceae</taxon>
        <taxon>Ericoideae</taxon>
        <taxon>Rhodoreae</taxon>
        <taxon>Rhododendron</taxon>
    </lineage>
</organism>
<dbReference type="Proteomes" id="UP001062846">
    <property type="component" value="Chromosome 11"/>
</dbReference>
<name>A0ACC0LPV9_RHOML</name>
<keyword evidence="2" id="KW-1185">Reference proteome</keyword>
<proteinExistence type="predicted"/>
<protein>
    <submittedName>
        <fullName evidence="1">Uncharacterized protein</fullName>
    </submittedName>
</protein>
<accession>A0ACC0LPV9</accession>